<dbReference type="AlphaFoldDB" id="A0A8T0SQV1"/>
<keyword evidence="5" id="KW-1185">Reference proteome</keyword>
<dbReference type="GO" id="GO:0045892">
    <property type="term" value="P:negative regulation of DNA-templated transcription"/>
    <property type="evidence" value="ECO:0007669"/>
    <property type="project" value="InterPro"/>
</dbReference>
<protein>
    <submittedName>
        <fullName evidence="4">Uncharacterized protein</fullName>
    </submittedName>
</protein>
<proteinExistence type="predicted"/>
<keyword evidence="3" id="KW-0472">Membrane</keyword>
<dbReference type="GO" id="GO:0003723">
    <property type="term" value="F:RNA binding"/>
    <property type="evidence" value="ECO:0007669"/>
    <property type="project" value="InterPro"/>
</dbReference>
<evidence type="ECO:0000313" key="5">
    <source>
        <dbReference type="Proteomes" id="UP000823388"/>
    </source>
</evidence>
<accession>A0A8T0SQV1</accession>
<keyword evidence="1" id="KW-0677">Repeat</keyword>
<evidence type="ECO:0000313" key="4">
    <source>
        <dbReference type="EMBL" id="KAG2598539.1"/>
    </source>
</evidence>
<feature type="region of interest" description="Disordered" evidence="2">
    <location>
        <begin position="353"/>
        <end position="391"/>
    </location>
</feature>
<organism evidence="4 5">
    <name type="scientific">Panicum virgatum</name>
    <name type="common">Blackwell switchgrass</name>
    <dbReference type="NCBI Taxonomy" id="38727"/>
    <lineage>
        <taxon>Eukaryota</taxon>
        <taxon>Viridiplantae</taxon>
        <taxon>Streptophyta</taxon>
        <taxon>Embryophyta</taxon>
        <taxon>Tracheophyta</taxon>
        <taxon>Spermatophyta</taxon>
        <taxon>Magnoliopsida</taxon>
        <taxon>Liliopsida</taxon>
        <taxon>Poales</taxon>
        <taxon>Poaceae</taxon>
        <taxon>PACMAD clade</taxon>
        <taxon>Panicoideae</taxon>
        <taxon>Panicodae</taxon>
        <taxon>Paniceae</taxon>
        <taxon>Panicinae</taxon>
        <taxon>Panicum</taxon>
        <taxon>Panicum sect. Hiantes</taxon>
    </lineage>
</organism>
<name>A0A8T0SQV1_PANVG</name>
<dbReference type="Proteomes" id="UP000823388">
    <property type="component" value="Chromosome 5K"/>
</dbReference>
<dbReference type="InterPro" id="IPR045124">
    <property type="entry name" value="Su(sable)-like"/>
</dbReference>
<feature type="region of interest" description="Disordered" evidence="2">
    <location>
        <begin position="51"/>
        <end position="81"/>
    </location>
</feature>
<evidence type="ECO:0000256" key="2">
    <source>
        <dbReference type="SAM" id="MobiDB-lite"/>
    </source>
</evidence>
<feature type="compositionally biased region" description="Basic and acidic residues" evidence="2">
    <location>
        <begin position="372"/>
        <end position="382"/>
    </location>
</feature>
<keyword evidence="3" id="KW-0812">Transmembrane</keyword>
<sequence>MEDALAASPVAPPPAPLAAAAVLTRRRSHLDSASYRTLSRLFSHCLHLQPSSRVGTAPTEGGPAVAKPTGEHSGDSAQVPEGADFDQLKDLEKETVSPAREQLAAANPTGNPCEAEAPQRSHDDLDEVVAVESTCGTGNTSAVVEKLGIGAGTVVVEDDALQLVKACLETTEVNESLEGALGNDDGQLLLDAMLTNFTGLIDDVGAGVIPVETCVVSGGELQNSKASEDLKQSGGRIEDVEPVSNLNRELNIDGGFEEGEIEGELQDLDSEESGDSELVDDDNAEDENLGGDSVSKGSGACDHGIQSVNLHSKPEIVGNGHLTLNKDANVRGDEQISVTRAQAVSYDEVVDWNETPLPGNEATNPGKKRKHSLTEERKAKKTENKRKKRAKQRIADGVKRPKLQHVTKPKKPCHFYDHGKCQQVSFIWPPNLFHWDHIVFFICATFLFTFSAILWAESSRMVLVPLYCDVVVDC</sequence>
<dbReference type="GO" id="GO:0005634">
    <property type="term" value="C:nucleus"/>
    <property type="evidence" value="ECO:0007669"/>
    <property type="project" value="TreeGrafter"/>
</dbReference>
<evidence type="ECO:0000256" key="1">
    <source>
        <dbReference type="ARBA" id="ARBA00022737"/>
    </source>
</evidence>
<keyword evidence="3" id="KW-1133">Transmembrane helix</keyword>
<gene>
    <name evidence="4" type="ORF">PVAP13_5KG341100</name>
</gene>
<feature type="compositionally biased region" description="Acidic residues" evidence="2">
    <location>
        <begin position="267"/>
        <end position="289"/>
    </location>
</feature>
<feature type="region of interest" description="Disordered" evidence="2">
    <location>
        <begin position="267"/>
        <end position="300"/>
    </location>
</feature>
<dbReference type="EMBL" id="CM029045">
    <property type="protein sequence ID" value="KAG2598539.1"/>
    <property type="molecule type" value="Genomic_DNA"/>
</dbReference>
<feature type="region of interest" description="Disordered" evidence="2">
    <location>
        <begin position="103"/>
        <end position="122"/>
    </location>
</feature>
<dbReference type="PANTHER" id="PTHR13119">
    <property type="entry name" value="ZINC FINGER CCCH DOMAIN-CONTAINING PROTEI"/>
    <property type="match status" value="1"/>
</dbReference>
<comment type="caution">
    <text evidence="4">The sequence shown here is derived from an EMBL/GenBank/DDBJ whole genome shotgun (WGS) entry which is preliminary data.</text>
</comment>
<dbReference type="PANTHER" id="PTHR13119:SF12">
    <property type="entry name" value="PROTEIN SUPPRESSOR OF SABLE"/>
    <property type="match status" value="1"/>
</dbReference>
<reference evidence="4" key="1">
    <citation type="submission" date="2020-05" db="EMBL/GenBank/DDBJ databases">
        <title>WGS assembly of Panicum virgatum.</title>
        <authorList>
            <person name="Lovell J.T."/>
            <person name="Jenkins J."/>
            <person name="Shu S."/>
            <person name="Juenger T.E."/>
            <person name="Schmutz J."/>
        </authorList>
    </citation>
    <scope>NUCLEOTIDE SEQUENCE</scope>
    <source>
        <strain evidence="4">AP13</strain>
    </source>
</reference>
<feature type="transmembrane region" description="Helical" evidence="3">
    <location>
        <begin position="438"/>
        <end position="456"/>
    </location>
</feature>
<evidence type="ECO:0000256" key="3">
    <source>
        <dbReference type="SAM" id="Phobius"/>
    </source>
</evidence>